<evidence type="ECO:0008006" key="3">
    <source>
        <dbReference type="Google" id="ProtNLM"/>
    </source>
</evidence>
<accession>A0ABP1RZ81</accession>
<name>A0ABP1RZ81_9HEXA</name>
<dbReference type="Gene3D" id="2.10.90.10">
    <property type="entry name" value="Cystine-knot cytokines"/>
    <property type="match status" value="1"/>
</dbReference>
<dbReference type="Proteomes" id="UP001642540">
    <property type="component" value="Unassembled WGS sequence"/>
</dbReference>
<evidence type="ECO:0000313" key="2">
    <source>
        <dbReference type="Proteomes" id="UP001642540"/>
    </source>
</evidence>
<proteinExistence type="predicted"/>
<organism evidence="1 2">
    <name type="scientific">Orchesella dallaii</name>
    <dbReference type="NCBI Taxonomy" id="48710"/>
    <lineage>
        <taxon>Eukaryota</taxon>
        <taxon>Metazoa</taxon>
        <taxon>Ecdysozoa</taxon>
        <taxon>Arthropoda</taxon>
        <taxon>Hexapoda</taxon>
        <taxon>Collembola</taxon>
        <taxon>Entomobryomorpha</taxon>
        <taxon>Entomobryoidea</taxon>
        <taxon>Orchesellidae</taxon>
        <taxon>Orchesellinae</taxon>
        <taxon>Orchesella</taxon>
    </lineage>
</organism>
<keyword evidence="2" id="KW-1185">Reference proteome</keyword>
<reference evidence="1 2" key="1">
    <citation type="submission" date="2024-08" db="EMBL/GenBank/DDBJ databases">
        <authorList>
            <person name="Cucini C."/>
            <person name="Frati F."/>
        </authorList>
    </citation>
    <scope>NUCLEOTIDE SEQUENCE [LARGE SCALE GENOMIC DNA]</scope>
</reference>
<dbReference type="EMBL" id="CAXLJM020000128">
    <property type="protein sequence ID" value="CAL8139552.1"/>
    <property type="molecule type" value="Genomic_DNA"/>
</dbReference>
<dbReference type="InterPro" id="IPR029034">
    <property type="entry name" value="Cystine-knot_cytokine"/>
</dbReference>
<evidence type="ECO:0000313" key="1">
    <source>
        <dbReference type="EMBL" id="CAL8139552.1"/>
    </source>
</evidence>
<gene>
    <name evidence="1" type="ORF">ODALV1_LOCUS27885</name>
</gene>
<dbReference type="SUPFAM" id="SSF57501">
    <property type="entry name" value="Cystine-knot cytokines"/>
    <property type="match status" value="1"/>
</dbReference>
<comment type="caution">
    <text evidence="1">The sequence shown here is derived from an EMBL/GenBank/DDBJ whole genome shotgun (WGS) entry which is preliminary data.</text>
</comment>
<protein>
    <recommendedName>
        <fullName evidence="3">Protein giant-lens</fullName>
    </recommendedName>
</protein>
<sequence length="233" mass="26686">MINSQPKPDAGSVTNLKMILLLILCTANLSLSFRLIPPFPPSQNEVEDVGNPHEDYYKTRAPNDNPDYLSTTDWNSGSNDQGYHQMGSNEETYQFTRELLNNIAKRTAYAHSREEIREQEEQEEEVGMSLMHKRNPVPESHWGGCRAIKYWREFEGYYPRHIKTYNCTTNNCSNFGSCSPKLYVIKLLQKNIPVSAGECDVQLPEELRCEWKLVPLNVTTYCQCVSGSPSYFG</sequence>